<dbReference type="AlphaFoldDB" id="A0ABD2Q489"/>
<proteinExistence type="predicted"/>
<name>A0ABD2Q489_9PLAT</name>
<organism evidence="3 4">
    <name type="scientific">Cichlidogyrus casuarinus</name>
    <dbReference type="NCBI Taxonomy" id="1844966"/>
    <lineage>
        <taxon>Eukaryota</taxon>
        <taxon>Metazoa</taxon>
        <taxon>Spiralia</taxon>
        <taxon>Lophotrochozoa</taxon>
        <taxon>Platyhelminthes</taxon>
        <taxon>Monogenea</taxon>
        <taxon>Monopisthocotylea</taxon>
        <taxon>Dactylogyridea</taxon>
        <taxon>Ancyrocephalidae</taxon>
        <taxon>Cichlidogyrus</taxon>
    </lineage>
</organism>
<feature type="domain" description="FHA" evidence="2">
    <location>
        <begin position="37"/>
        <end position="92"/>
    </location>
</feature>
<evidence type="ECO:0000259" key="2">
    <source>
        <dbReference type="PROSITE" id="PS50006"/>
    </source>
</evidence>
<dbReference type="PROSITE" id="PS50006">
    <property type="entry name" value="FHA_DOMAIN"/>
    <property type="match status" value="1"/>
</dbReference>
<dbReference type="Gene3D" id="2.60.200.20">
    <property type="match status" value="1"/>
</dbReference>
<dbReference type="PANTHER" id="PTHR15715">
    <property type="entry name" value="CENTROSOMAL PROTEIN OF 170 KDA"/>
    <property type="match status" value="1"/>
</dbReference>
<dbReference type="InterPro" id="IPR051176">
    <property type="entry name" value="Cent_Immune-Sig_Mod"/>
</dbReference>
<gene>
    <name evidence="3" type="ORF">Ciccas_006959</name>
</gene>
<protein>
    <recommendedName>
        <fullName evidence="2">FHA domain-containing protein</fullName>
    </recommendedName>
</protein>
<evidence type="ECO:0000313" key="4">
    <source>
        <dbReference type="Proteomes" id="UP001626550"/>
    </source>
</evidence>
<accession>A0ABD2Q489</accession>
<feature type="coiled-coil region" evidence="1">
    <location>
        <begin position="204"/>
        <end position="328"/>
    </location>
</feature>
<dbReference type="InterPro" id="IPR000253">
    <property type="entry name" value="FHA_dom"/>
</dbReference>
<comment type="caution">
    <text evidence="3">The sequence shown here is derived from an EMBL/GenBank/DDBJ whole genome shotgun (WGS) entry which is preliminary data.</text>
</comment>
<evidence type="ECO:0000313" key="3">
    <source>
        <dbReference type="EMBL" id="KAL3314423.1"/>
    </source>
</evidence>
<dbReference type="SUPFAM" id="SSF49879">
    <property type="entry name" value="SMAD/FHA domain"/>
    <property type="match status" value="1"/>
</dbReference>
<dbReference type="EMBL" id="JBJKFK010001005">
    <property type="protein sequence ID" value="KAL3314423.1"/>
    <property type="molecule type" value="Genomic_DNA"/>
</dbReference>
<dbReference type="PANTHER" id="PTHR15715:SF37">
    <property type="entry name" value="LD47843P"/>
    <property type="match status" value="1"/>
</dbReference>
<dbReference type="CDD" id="cd21911">
    <property type="entry name" value="CC1_SLMAP"/>
    <property type="match status" value="1"/>
</dbReference>
<keyword evidence="1" id="KW-0175">Coiled coil</keyword>
<reference evidence="3 4" key="1">
    <citation type="submission" date="2024-11" db="EMBL/GenBank/DDBJ databases">
        <title>Adaptive evolution of stress response genes in parasites aligns with host niche diversity.</title>
        <authorList>
            <person name="Hahn C."/>
            <person name="Resl P."/>
        </authorList>
    </citation>
    <scope>NUCLEOTIDE SEQUENCE [LARGE SCALE GENOMIC DNA]</scope>
    <source>
        <strain evidence="3">EGGRZ-B1_66</strain>
        <tissue evidence="3">Body</tissue>
    </source>
</reference>
<sequence>MSASALAQANGLPVIEFLKQHDSHNFMDRMILYNGEIKVGRAVARFRPAANNAIFDCKVLSRSHAVILYEEQRFILRDTNSSNGTFVNNVRITKENDVQFAEREIFSGDFIRFGVEVFENGTNHGCIITQVKLYHPNGAEAHQRLHFEPMVECFSHEQLFQLASHVNEALFRERTIGKKLDELRDFVVKTKESAEKNWIAMLDEERLLDKLELYENQLRILKTDLPEDSLHSKLMAAYEEKNSYERNSKKLLEKRLEEKHKALLRVTELETCLADSEREAKRLREGLELSQDAYQSVANNLEQKLKELENLDKKLTETSDEKGDLESKLLSTTEEFHALRSHVSSLKPSVETQGLYF</sequence>
<dbReference type="Pfam" id="PF00498">
    <property type="entry name" value="FHA"/>
    <property type="match status" value="1"/>
</dbReference>
<keyword evidence="4" id="KW-1185">Reference proteome</keyword>
<dbReference type="Proteomes" id="UP001626550">
    <property type="component" value="Unassembled WGS sequence"/>
</dbReference>
<evidence type="ECO:0000256" key="1">
    <source>
        <dbReference type="SAM" id="Coils"/>
    </source>
</evidence>
<dbReference type="SMART" id="SM00240">
    <property type="entry name" value="FHA"/>
    <property type="match status" value="1"/>
</dbReference>
<dbReference type="InterPro" id="IPR008984">
    <property type="entry name" value="SMAD_FHA_dom_sf"/>
</dbReference>